<dbReference type="SUPFAM" id="SSF52980">
    <property type="entry name" value="Restriction endonuclease-like"/>
    <property type="match status" value="1"/>
</dbReference>
<dbReference type="GO" id="GO:0006308">
    <property type="term" value="P:DNA catabolic process"/>
    <property type="evidence" value="ECO:0007669"/>
    <property type="project" value="UniProtKB-UniRule"/>
</dbReference>
<comment type="similarity">
    <text evidence="2">Belongs to the XPF family.</text>
</comment>
<keyword evidence="2" id="KW-0255">Endonuclease</keyword>
<feature type="region of interest" description="Disordered" evidence="3">
    <location>
        <begin position="43"/>
        <end position="291"/>
    </location>
</feature>
<feature type="compositionally biased region" description="Polar residues" evidence="3">
    <location>
        <begin position="376"/>
        <end position="389"/>
    </location>
</feature>
<sequence length="1103" mass="122200">MKKTEKGSLFFVTQFVNEFNKPKAAQQEYLNSKMTKKEIINLCDSESEDNASPPKKVSFPKKHEKKKQTKDNGNASKEKESKYKELGLDSDDSDDEWVHLSSRFKDDTNVNIGEEKKEGDPSPMQTRNEENSIRKEATSKRLTNEKKGTSSKGNDSEKNKDQDEDCIFIADSSDDEADKQGMKPVIKKKSIRLSDVLQSDGESDTDSVDNPVLANAKRAKRKLMGEPTPKKTDKVQRTEYYDSSSPMTCSLQSPVYMNPKNKKKGTGMLKNDADYASSSEKVTNVNTRKEDKYETLDSDSDDELLNYQALNVTSSKNNTVTAATSINTSPGPYALAQGKTTSTSSRRKTAATSIDTSPGPYSLAQGKTSSTSTTSASIQNPYITAQNPGPYTLAQRQEPEASSTASRATNAPTHNIDSVNISTSTTTIEFDGIDLMSPIASAGRPSIETVATNASNTNRKIKVPTPAIPVEVANEIGGKLYPDLRNHFISTLLRFAKITRTVLHQRSQMEHAIRAIIDLAFYPFPIRTVEGVQAIKSGSMGKNGPLLNVLKEDVPKKKKDKVYNPPRGKYVCAASCAIAVMFDFEAGKQGDDRCITMEELIENINHKTHLSNGGKMNKGVDYYLDKKNMDPSWLQVRKLASMGYIKERSRKKACASGIVFELQEKGRNIARIVKGKMRQGICPVGPMRQLASFTVPEEYGNVTVVIDHREGGGNGKGLHTMCDFMDHAEVPYVVRDLKISDYVFFVGDKLAPVLIERKSIEDLAGSLFDGRWESQQRKMRKAQYVLGGPDRKCHMCYLIEGDVDKAIVHGGYVGRAAHRIKPEDIRNAIAKLPTLGFSVIESKTKYGSLDKIKQVAKDFLWRANNGSITCQYTYDEFVQAVNRLSDDKGDPPTDERFQNPAPPIVPEAPIPTANTTSESNEPQEESEETKKKREELLKLPMKDLKAQAKERAEKQSGSKKELVERLLQPRKPEILISRSRRGQYIPKVPSCNAAILVALHLHHEPGTPELSKEQIMNYAEETGVSKDPMFGKGKSGYGGYNYDGWSGIKDMTGGDPALISVVKRKYALTTKPHGEAGVEVAKAVHIVAHRQGICRCGRYVDTS</sequence>
<feature type="compositionally biased region" description="Basic and acidic residues" evidence="3">
    <location>
        <begin position="103"/>
        <end position="120"/>
    </location>
</feature>
<feature type="compositionally biased region" description="Polar residues" evidence="3">
    <location>
        <begin position="276"/>
        <end position="286"/>
    </location>
</feature>
<keyword evidence="6" id="KW-1185">Reference proteome</keyword>
<comment type="cofactor">
    <cofactor evidence="2">
        <name>Mg(2+)</name>
        <dbReference type="ChEBI" id="CHEBI:18420"/>
    </cofactor>
</comment>
<dbReference type="GO" id="GO:0046872">
    <property type="term" value="F:metal ion binding"/>
    <property type="evidence" value="ECO:0007669"/>
    <property type="project" value="UniProtKB-UniRule"/>
</dbReference>
<keyword evidence="2" id="KW-0234">DNA repair</keyword>
<dbReference type="EMBL" id="BLLK01000019">
    <property type="protein sequence ID" value="GFH44290.1"/>
    <property type="molecule type" value="Genomic_DNA"/>
</dbReference>
<dbReference type="InterPro" id="IPR033309">
    <property type="entry name" value="Mus81"/>
</dbReference>
<feature type="compositionally biased region" description="Pro residues" evidence="3">
    <location>
        <begin position="900"/>
        <end position="909"/>
    </location>
</feature>
<keyword evidence="2" id="KW-0233">DNA recombination</keyword>
<dbReference type="GO" id="GO:0048257">
    <property type="term" value="F:3'-flap endonuclease activity"/>
    <property type="evidence" value="ECO:0007669"/>
    <property type="project" value="TreeGrafter"/>
</dbReference>
<dbReference type="GO" id="GO:0031573">
    <property type="term" value="P:mitotic intra-S DNA damage checkpoint signaling"/>
    <property type="evidence" value="ECO:0007669"/>
    <property type="project" value="TreeGrafter"/>
</dbReference>
<feature type="compositionally biased region" description="Acidic residues" evidence="3">
    <location>
        <begin position="162"/>
        <end position="177"/>
    </location>
</feature>
<dbReference type="GO" id="GO:0048476">
    <property type="term" value="C:Holliday junction resolvase complex"/>
    <property type="evidence" value="ECO:0007669"/>
    <property type="project" value="UniProtKB-UniRule"/>
</dbReference>
<dbReference type="GO" id="GO:0000712">
    <property type="term" value="P:resolution of meiotic recombination intermediates"/>
    <property type="evidence" value="ECO:0007669"/>
    <property type="project" value="TreeGrafter"/>
</dbReference>
<dbReference type="SMART" id="SM00891">
    <property type="entry name" value="ERCC4"/>
    <property type="match status" value="1"/>
</dbReference>
<dbReference type="GO" id="GO:0005634">
    <property type="term" value="C:nucleus"/>
    <property type="evidence" value="ECO:0007669"/>
    <property type="project" value="UniProtKB-SubCell"/>
</dbReference>
<dbReference type="GO" id="GO:0003677">
    <property type="term" value="F:DNA binding"/>
    <property type="evidence" value="ECO:0007669"/>
    <property type="project" value="UniProtKB-UniRule"/>
</dbReference>
<accession>A0AAD3CFT0</accession>
<keyword evidence="2" id="KW-0479">Metal-binding</keyword>
<reference evidence="5 6" key="1">
    <citation type="journal article" date="2021" name="Sci. Rep.">
        <title>The genome of the diatom Chaetoceros tenuissimus carries an ancient integrated fragment of an extant virus.</title>
        <authorList>
            <person name="Hongo Y."/>
            <person name="Kimura K."/>
            <person name="Takaki Y."/>
            <person name="Yoshida Y."/>
            <person name="Baba S."/>
            <person name="Kobayashi G."/>
            <person name="Nagasaki K."/>
            <person name="Hano T."/>
            <person name="Tomaru Y."/>
        </authorList>
    </citation>
    <scope>NUCLEOTIDE SEQUENCE [LARGE SCALE GENOMIC DNA]</scope>
    <source>
        <strain evidence="5 6">NIES-3715</strain>
    </source>
</reference>
<dbReference type="EC" id="3.1.22.-" evidence="2"/>
<dbReference type="Gene3D" id="1.10.10.10">
    <property type="entry name" value="Winged helix-like DNA-binding domain superfamily/Winged helix DNA-binding domain"/>
    <property type="match status" value="1"/>
</dbReference>
<dbReference type="InterPro" id="IPR006166">
    <property type="entry name" value="ERCC4_domain"/>
</dbReference>
<comment type="function">
    <text evidence="2">Interacts with EME1 to form a DNA structure-specific endonuclease with substrate preference for branched DNA structures with a 5'-end at the branch nick. Typical substrates include 3'-flap structures, D-loops, replication forks and nicked Holliday junctions. May be required in mitosis for the processing of stalled or collapsed replication fork intermediates. May be required in meiosis for the repair of meiosis-specific double strand breaks subsequent to single-end invasion (SEI).</text>
</comment>
<feature type="domain" description="ERCC4" evidence="4">
    <location>
        <begin position="703"/>
        <end position="803"/>
    </location>
</feature>
<dbReference type="Pfam" id="PF02732">
    <property type="entry name" value="ERCC4"/>
    <property type="match status" value="1"/>
</dbReference>
<evidence type="ECO:0000256" key="3">
    <source>
        <dbReference type="SAM" id="MobiDB-lite"/>
    </source>
</evidence>
<dbReference type="GO" id="GO:0000727">
    <property type="term" value="P:double-strand break repair via break-induced replication"/>
    <property type="evidence" value="ECO:0007669"/>
    <property type="project" value="UniProtKB-UniRule"/>
</dbReference>
<comment type="subunit">
    <text evidence="2">Interacts with EME1.</text>
</comment>
<dbReference type="Proteomes" id="UP001054902">
    <property type="component" value="Unassembled WGS sequence"/>
</dbReference>
<comment type="subcellular location">
    <subcellularLocation>
        <location evidence="2">Nucleus</location>
    </subcellularLocation>
</comment>
<feature type="compositionally biased region" description="Basic and acidic residues" evidence="3">
    <location>
        <begin position="928"/>
        <end position="938"/>
    </location>
</feature>
<comment type="caution">
    <text evidence="5">The sequence shown here is derived from an EMBL/GenBank/DDBJ whole genome shotgun (WGS) entry which is preliminary data.</text>
</comment>
<feature type="compositionally biased region" description="Polar residues" evidence="3">
    <location>
        <begin position="241"/>
        <end position="255"/>
    </location>
</feature>
<feature type="region of interest" description="Disordered" evidence="3">
    <location>
        <begin position="323"/>
        <end position="420"/>
    </location>
</feature>
<organism evidence="5 6">
    <name type="scientific">Chaetoceros tenuissimus</name>
    <dbReference type="NCBI Taxonomy" id="426638"/>
    <lineage>
        <taxon>Eukaryota</taxon>
        <taxon>Sar</taxon>
        <taxon>Stramenopiles</taxon>
        <taxon>Ochrophyta</taxon>
        <taxon>Bacillariophyta</taxon>
        <taxon>Coscinodiscophyceae</taxon>
        <taxon>Chaetocerotophycidae</taxon>
        <taxon>Chaetocerotales</taxon>
        <taxon>Chaetocerotaceae</taxon>
        <taxon>Chaetoceros</taxon>
    </lineage>
</organism>
<feature type="region of interest" description="Disordered" evidence="3">
    <location>
        <begin position="884"/>
        <end position="938"/>
    </location>
</feature>
<feature type="compositionally biased region" description="Basic and acidic residues" evidence="3">
    <location>
        <begin position="76"/>
        <end position="87"/>
    </location>
</feature>
<keyword evidence="2" id="KW-0460">Magnesium</keyword>
<evidence type="ECO:0000256" key="1">
    <source>
        <dbReference type="ARBA" id="ARBA00022801"/>
    </source>
</evidence>
<keyword evidence="1 2" id="KW-0378">Hydrolase</keyword>
<gene>
    <name evidence="5" type="ORF">CTEN210_00764</name>
</gene>
<dbReference type="AlphaFoldDB" id="A0AAD3CFT0"/>
<protein>
    <recommendedName>
        <fullName evidence="2">Crossover junction endonuclease MUS81</fullName>
        <ecNumber evidence="2">3.1.22.-</ecNumber>
    </recommendedName>
</protein>
<keyword evidence="2" id="KW-0540">Nuclease</keyword>
<evidence type="ECO:0000256" key="2">
    <source>
        <dbReference type="RuleBase" id="RU369042"/>
    </source>
</evidence>
<name>A0AAD3CFT0_9STRA</name>
<dbReference type="PANTHER" id="PTHR13451:SF0">
    <property type="entry name" value="CROSSOVER JUNCTION ENDONUCLEASE MUS81"/>
    <property type="match status" value="1"/>
</dbReference>
<dbReference type="PANTHER" id="PTHR13451">
    <property type="entry name" value="CLASS II CROSSOVER JUNCTION ENDONUCLEASE MUS81"/>
    <property type="match status" value="1"/>
</dbReference>
<feature type="compositionally biased region" description="Basic residues" evidence="3">
    <location>
        <begin position="58"/>
        <end position="68"/>
    </location>
</feature>
<keyword evidence="2" id="KW-0539">Nucleus</keyword>
<feature type="compositionally biased region" description="Basic and acidic residues" evidence="3">
    <location>
        <begin position="127"/>
        <end position="161"/>
    </location>
</feature>
<evidence type="ECO:0000259" key="4">
    <source>
        <dbReference type="SMART" id="SM00891"/>
    </source>
</evidence>
<dbReference type="InterPro" id="IPR036388">
    <property type="entry name" value="WH-like_DNA-bd_sf"/>
</dbReference>
<dbReference type="GO" id="GO:0008821">
    <property type="term" value="F:crossover junction DNA endonuclease activity"/>
    <property type="evidence" value="ECO:0007669"/>
    <property type="project" value="UniProtKB-UniRule"/>
</dbReference>
<feature type="compositionally biased region" description="Polar residues" evidence="3">
    <location>
        <begin position="400"/>
        <end position="420"/>
    </location>
</feature>
<dbReference type="InterPro" id="IPR011335">
    <property type="entry name" value="Restrct_endonuc-II-like"/>
</dbReference>
<keyword evidence="2" id="KW-0227">DNA damage</keyword>
<feature type="compositionally biased region" description="Basic and acidic residues" evidence="3">
    <location>
        <begin position="884"/>
        <end position="897"/>
    </location>
</feature>
<dbReference type="Gene3D" id="3.40.50.10130">
    <property type="match status" value="1"/>
</dbReference>
<evidence type="ECO:0000313" key="5">
    <source>
        <dbReference type="EMBL" id="GFH44290.1"/>
    </source>
</evidence>
<feature type="compositionally biased region" description="Basic and acidic residues" evidence="3">
    <location>
        <begin position="228"/>
        <end position="240"/>
    </location>
</feature>
<proteinExistence type="inferred from homology"/>
<evidence type="ECO:0000313" key="6">
    <source>
        <dbReference type="Proteomes" id="UP001054902"/>
    </source>
</evidence>